<dbReference type="InterPro" id="IPR029058">
    <property type="entry name" value="AB_hydrolase_fold"/>
</dbReference>
<dbReference type="Proteomes" id="UP000198215">
    <property type="component" value="Chromosome I"/>
</dbReference>
<evidence type="ECO:0000313" key="1">
    <source>
        <dbReference type="EMBL" id="SCG43023.1"/>
    </source>
</evidence>
<name>A0A1C5HAP6_9ACTN</name>
<organism evidence="1 2">
    <name type="scientific">Micromonospora coxensis</name>
    <dbReference type="NCBI Taxonomy" id="356852"/>
    <lineage>
        <taxon>Bacteria</taxon>
        <taxon>Bacillati</taxon>
        <taxon>Actinomycetota</taxon>
        <taxon>Actinomycetes</taxon>
        <taxon>Micromonosporales</taxon>
        <taxon>Micromonosporaceae</taxon>
        <taxon>Micromonospora</taxon>
    </lineage>
</organism>
<dbReference type="EMBL" id="LT607753">
    <property type="protein sequence ID" value="SCG43023.1"/>
    <property type="molecule type" value="Genomic_DNA"/>
</dbReference>
<dbReference type="AlphaFoldDB" id="A0A1C5HAP6"/>
<dbReference type="SUPFAM" id="SSF53474">
    <property type="entry name" value="alpha/beta-Hydrolases"/>
    <property type="match status" value="1"/>
</dbReference>
<evidence type="ECO:0008006" key="3">
    <source>
        <dbReference type="Google" id="ProtNLM"/>
    </source>
</evidence>
<evidence type="ECO:0000313" key="2">
    <source>
        <dbReference type="Proteomes" id="UP000198215"/>
    </source>
</evidence>
<dbReference type="Gene3D" id="3.40.50.1820">
    <property type="entry name" value="alpha/beta hydrolase"/>
    <property type="match status" value="1"/>
</dbReference>
<protein>
    <recommendedName>
        <fullName evidence="3">PGAP1-like protein</fullName>
    </recommendedName>
</protein>
<gene>
    <name evidence="1" type="ORF">GA0070614_1039</name>
</gene>
<reference evidence="2" key="1">
    <citation type="submission" date="2016-06" db="EMBL/GenBank/DDBJ databases">
        <authorList>
            <person name="Varghese N."/>
            <person name="Submissions Spin"/>
        </authorList>
    </citation>
    <scope>NUCLEOTIDE SEQUENCE [LARGE SCALE GENOMIC DNA]</scope>
    <source>
        <strain evidence="2">DSM 45161</strain>
    </source>
</reference>
<accession>A0A1C5HAP6</accession>
<sequence length="271" mass="29930">MGVHGIMWNWQSRAQMSELWGAAIRSGLHNRRHPRAAEVAFAPAFYGDLYNDGKGAGPQYHLDDLDDGFETELFWALHDAVAAEQTEATEPTKVYLPQGVQAALAVLQRTTFFGTATTSLIVRFVKQVHRYLDDTDLRWRVQQEVAAAVDEDTRVLVGHSLGSIVAYEALRNNPDWPVRTLVTLGSPLGLRAVVDRLVPPVGPGDGWPGSVAGWVNIAARQDAVAMVKTLSEVYDHRVDDRLCANPRLRAHDVTWYLKNAHCADVLAAALD</sequence>
<proteinExistence type="predicted"/>
<keyword evidence="2" id="KW-1185">Reference proteome</keyword>